<dbReference type="SUPFAM" id="SSF49899">
    <property type="entry name" value="Concanavalin A-like lectins/glucanases"/>
    <property type="match status" value="1"/>
</dbReference>
<feature type="transmembrane region" description="Helical" evidence="1">
    <location>
        <begin position="206"/>
        <end position="228"/>
    </location>
</feature>
<accession>A0A6C0IGA9</accession>
<dbReference type="AlphaFoldDB" id="A0A6C0IGA9"/>
<feature type="transmembrane region" description="Helical" evidence="1">
    <location>
        <begin position="341"/>
        <end position="359"/>
    </location>
</feature>
<keyword evidence="1" id="KW-1133">Transmembrane helix</keyword>
<name>A0A6C0IGA9_9ZZZZ</name>
<feature type="transmembrane region" description="Helical" evidence="1">
    <location>
        <begin position="111"/>
        <end position="129"/>
    </location>
</feature>
<protein>
    <submittedName>
        <fullName evidence="2">Uncharacterized protein</fullName>
    </submittedName>
</protein>
<feature type="transmembrane region" description="Helical" evidence="1">
    <location>
        <begin position="38"/>
        <end position="60"/>
    </location>
</feature>
<feature type="transmembrane region" description="Helical" evidence="1">
    <location>
        <begin position="371"/>
        <end position="394"/>
    </location>
</feature>
<dbReference type="EMBL" id="MN740170">
    <property type="protein sequence ID" value="QHT91849.1"/>
    <property type="molecule type" value="Genomic_DNA"/>
</dbReference>
<keyword evidence="1" id="KW-0812">Transmembrane</keyword>
<evidence type="ECO:0000313" key="2">
    <source>
        <dbReference type="EMBL" id="QHT91849.1"/>
    </source>
</evidence>
<feature type="transmembrane region" description="Helical" evidence="1">
    <location>
        <begin position="299"/>
        <end position="321"/>
    </location>
</feature>
<feature type="transmembrane region" description="Helical" evidence="1">
    <location>
        <begin position="136"/>
        <end position="157"/>
    </location>
</feature>
<proteinExistence type="predicted"/>
<feature type="transmembrane region" description="Helical" evidence="1">
    <location>
        <begin position="257"/>
        <end position="278"/>
    </location>
</feature>
<sequence length="676" mass="75763">MSGNNTNNMGNVGNVGSAPNINNNQGQNLLPYLANNGITILFGLLLIIMIIITLWVIYTGDKSGTTKELSSHTNNQIAQDVFLTLFILFLVFGGMIMVLQDFASIKSFLSQFKGVLVVIIYTIFLILLFRSLPEKFLFNYAKIIVPISILLTGFVFFKGLKRNSMDDININYERLKYFILFFCLITLLIMYQQVDPGGLIKKYFGYSLTLTIVLAFFAFLYLIILWTLPNGLKQSTIPGMNAPSPGGFQKLLDNLSYYSFGLFILFLIIITISILAMSNNGKNFDKNFSTDKDIAGGKSSIILICVLITCIIWGGFLIFNLFDTSSNALPDATITKIQKTFTVIFGIITSGLLIGWIVYMAQNSSTTANGVFKTIINTLLVISVLALVYNIIIAKSPYGNAKKNNYIDLIINLILYIPCIFSDIINLIVKEYIIAKSPNSQFVTSIILMIITIILFFLYFKLPSIEEKIALQGGNQLVNNPVNTNQLHTLAGYQDLNNTDEFDYQYGISCWVFIDAMPPNTNPSYNNYTSILNYGNKPNILYNATTNTLMIVMEQKGLKKVNVKTHELDEHGNRIIYKKENFLLQKWNNIIINYIGGTLDIFLNNELVKSEIEVVPYMSLDNLTIGADNGINGGICNVVYFKTPLTAPNVYYLYNLVKDKTPPVTNGSNKTIITQN</sequence>
<evidence type="ECO:0000256" key="1">
    <source>
        <dbReference type="SAM" id="Phobius"/>
    </source>
</evidence>
<feature type="transmembrane region" description="Helical" evidence="1">
    <location>
        <begin position="406"/>
        <end position="429"/>
    </location>
</feature>
<feature type="transmembrane region" description="Helical" evidence="1">
    <location>
        <begin position="81"/>
        <end position="99"/>
    </location>
</feature>
<organism evidence="2">
    <name type="scientific">viral metagenome</name>
    <dbReference type="NCBI Taxonomy" id="1070528"/>
    <lineage>
        <taxon>unclassified sequences</taxon>
        <taxon>metagenomes</taxon>
        <taxon>organismal metagenomes</taxon>
    </lineage>
</organism>
<keyword evidence="1" id="KW-0472">Membrane</keyword>
<feature type="transmembrane region" description="Helical" evidence="1">
    <location>
        <begin position="177"/>
        <end position="194"/>
    </location>
</feature>
<reference evidence="2" key="1">
    <citation type="journal article" date="2020" name="Nature">
        <title>Giant virus diversity and host interactions through global metagenomics.</title>
        <authorList>
            <person name="Schulz F."/>
            <person name="Roux S."/>
            <person name="Paez-Espino D."/>
            <person name="Jungbluth S."/>
            <person name="Walsh D.A."/>
            <person name="Denef V.J."/>
            <person name="McMahon K.D."/>
            <person name="Konstantinidis K.T."/>
            <person name="Eloe-Fadrosh E.A."/>
            <person name="Kyrpides N.C."/>
            <person name="Woyke T."/>
        </authorList>
    </citation>
    <scope>NUCLEOTIDE SEQUENCE</scope>
    <source>
        <strain evidence="2">GVMAG-M-3300023184-86</strain>
    </source>
</reference>
<feature type="transmembrane region" description="Helical" evidence="1">
    <location>
        <begin position="441"/>
        <end position="460"/>
    </location>
</feature>
<dbReference type="InterPro" id="IPR013320">
    <property type="entry name" value="ConA-like_dom_sf"/>
</dbReference>
<dbReference type="Gene3D" id="2.60.120.200">
    <property type="match status" value="1"/>
</dbReference>